<dbReference type="EMBL" id="AEDD01000003">
    <property type="protein sequence ID" value="EFM11988.1"/>
    <property type="molecule type" value="Genomic_DNA"/>
</dbReference>
<dbReference type="STRING" id="717606.PaecuDRAFT_1596"/>
<dbReference type="RefSeq" id="WP_006037607.1">
    <property type="nucleotide sequence ID" value="NZ_AEDD01000003.1"/>
</dbReference>
<feature type="region of interest" description="Disordered" evidence="1">
    <location>
        <begin position="76"/>
        <end position="96"/>
    </location>
</feature>
<proteinExistence type="predicted"/>
<dbReference type="eggNOG" id="COG2318">
    <property type="taxonomic scope" value="Bacteria"/>
</dbReference>
<reference evidence="3 4" key="1">
    <citation type="submission" date="2010-07" db="EMBL/GenBank/DDBJ databases">
        <title>The draft genome of Paenibacillus curdlanolyticus YK9.</title>
        <authorList>
            <consortium name="US DOE Joint Genome Institute (JGI-PGF)"/>
            <person name="Lucas S."/>
            <person name="Copeland A."/>
            <person name="Lapidus A."/>
            <person name="Cheng J.-F."/>
            <person name="Bruce D."/>
            <person name="Goodwin L."/>
            <person name="Pitluck S."/>
            <person name="Land M.L."/>
            <person name="Hauser L."/>
            <person name="Chang Y.-J."/>
            <person name="Jeffries C."/>
            <person name="Anderson I.J."/>
            <person name="Johnson E."/>
            <person name="Loganathan U."/>
            <person name="Mulhopadhyay B."/>
            <person name="Kyrpides N."/>
            <person name="Woyke T.J."/>
        </authorList>
    </citation>
    <scope>NUCLEOTIDE SEQUENCE [LARGE SCALE GENOMIC DNA]</scope>
    <source>
        <strain evidence="3 4">YK9</strain>
    </source>
</reference>
<evidence type="ECO:0000313" key="4">
    <source>
        <dbReference type="Proteomes" id="UP000005387"/>
    </source>
</evidence>
<evidence type="ECO:0000313" key="3">
    <source>
        <dbReference type="EMBL" id="EFM11988.1"/>
    </source>
</evidence>
<dbReference type="AlphaFoldDB" id="E0I7H2"/>
<accession>E0I7H2</accession>
<dbReference type="OrthoDB" id="9798830at2"/>
<dbReference type="SUPFAM" id="SSF109854">
    <property type="entry name" value="DinB/YfiT-like putative metalloenzymes"/>
    <property type="match status" value="1"/>
</dbReference>
<dbReference type="InterPro" id="IPR034660">
    <property type="entry name" value="DinB/YfiT-like"/>
</dbReference>
<protein>
    <recommendedName>
        <fullName evidence="2">DinB-like domain-containing protein</fullName>
    </recommendedName>
</protein>
<dbReference type="Proteomes" id="UP000005387">
    <property type="component" value="Unassembled WGS sequence"/>
</dbReference>
<name>E0I7H2_9BACL</name>
<dbReference type="Gene3D" id="1.20.120.450">
    <property type="entry name" value="dinb family like domain"/>
    <property type="match status" value="1"/>
</dbReference>
<feature type="domain" description="DinB-like" evidence="2">
    <location>
        <begin position="30"/>
        <end position="148"/>
    </location>
</feature>
<organism evidence="3 4">
    <name type="scientific">Paenibacillus curdlanolyticus YK9</name>
    <dbReference type="NCBI Taxonomy" id="717606"/>
    <lineage>
        <taxon>Bacteria</taxon>
        <taxon>Bacillati</taxon>
        <taxon>Bacillota</taxon>
        <taxon>Bacilli</taxon>
        <taxon>Bacillales</taxon>
        <taxon>Paenibacillaceae</taxon>
        <taxon>Paenibacillus</taxon>
    </lineage>
</organism>
<dbReference type="Pfam" id="PF12867">
    <property type="entry name" value="DinB_2"/>
    <property type="match status" value="1"/>
</dbReference>
<evidence type="ECO:0000256" key="1">
    <source>
        <dbReference type="SAM" id="MobiDB-lite"/>
    </source>
</evidence>
<keyword evidence="4" id="KW-1185">Reference proteome</keyword>
<evidence type="ECO:0000259" key="2">
    <source>
        <dbReference type="Pfam" id="PF12867"/>
    </source>
</evidence>
<sequence length="165" mass="18376">MAKNQLQLVLTQLQCVWNKPSWTVTISQALDRVEAGDAAWKCGEAGGNTIWQIVNHMNFYNERMLNRLKGLPQGASADSNEATFGEPGAADHQSEWRDTVSRTLAIGSEILTALEQLSANSAEGGEDERLTEDLAKWLLHDTFHVGQIVQIRKQQGSWPAQRVFE</sequence>
<dbReference type="InterPro" id="IPR024775">
    <property type="entry name" value="DinB-like"/>
</dbReference>
<gene>
    <name evidence="3" type="ORF">PaecuDRAFT_1596</name>
</gene>